<evidence type="ECO:0000259" key="2">
    <source>
        <dbReference type="Pfam" id="PF01551"/>
    </source>
</evidence>
<dbReference type="PANTHER" id="PTHR21666:SF270">
    <property type="entry name" value="MUREIN HYDROLASE ACTIVATOR ENVC"/>
    <property type="match status" value="1"/>
</dbReference>
<protein>
    <submittedName>
        <fullName evidence="3">Peptidoglycan DD-metalloendopeptidase family protein</fullName>
    </submittedName>
</protein>
<dbReference type="PANTHER" id="PTHR21666">
    <property type="entry name" value="PEPTIDASE-RELATED"/>
    <property type="match status" value="1"/>
</dbReference>
<gene>
    <name evidence="3" type="ORF">FVP33_10300</name>
</gene>
<feature type="domain" description="M23ase beta-sheet core" evidence="2">
    <location>
        <begin position="306"/>
        <end position="402"/>
    </location>
</feature>
<dbReference type="SUPFAM" id="SSF51261">
    <property type="entry name" value="Duplicated hybrid motif"/>
    <property type="match status" value="1"/>
</dbReference>
<dbReference type="InterPro" id="IPR016047">
    <property type="entry name" value="M23ase_b-sheet_dom"/>
</dbReference>
<evidence type="ECO:0000313" key="3">
    <source>
        <dbReference type="EMBL" id="TXN30387.1"/>
    </source>
</evidence>
<comment type="caution">
    <text evidence="3">The sequence shown here is derived from an EMBL/GenBank/DDBJ whole genome shotgun (WGS) entry which is preliminary data.</text>
</comment>
<feature type="coiled-coil region" evidence="1">
    <location>
        <begin position="56"/>
        <end position="132"/>
    </location>
</feature>
<accession>A0A5C8UR67</accession>
<name>A0A5C8UR67_9MICO</name>
<keyword evidence="4" id="KW-1185">Reference proteome</keyword>
<dbReference type="EMBL" id="VRMG01000007">
    <property type="protein sequence ID" value="TXN30387.1"/>
    <property type="molecule type" value="Genomic_DNA"/>
</dbReference>
<sequence length="415" mass="42748">MKSISRVADRVALVPRSRARRSLAVVAVLSVLVSGTILGSTGSAAWAQDYPSWTDVQNARNNVTAKKAEIARLQALLAALEAAVTTTQAVAEQKGAEAQVAQQNYDEAAQKAAQLQSQADAAQAKATKSKQQAGQLAAKLARSGGTDLSATLFFSGSKANDLLSQLGLASMVKDQSAGLYEKAIQDQNSAQALTDQANVAKAALKLLADAAQKALDEAAAAAEAAATAFTEQQDNKARLDAQLATLVENVDHTEAEYVAGIKAMWGASAGLGAGQISLSGWARPAGGHITSSYGNRLDPYTHNYALHSGTDLGASCGSPIFAAHTGTVSYAGPYGGYGNYIRIDNGDGTGTGYGHIVNGGILVRVGQGVGVGQNIAKVGSTGWSTGCHLHFEVYRGGTTTDPVPFMRGQGIELAN</sequence>
<evidence type="ECO:0000313" key="4">
    <source>
        <dbReference type="Proteomes" id="UP000321379"/>
    </source>
</evidence>
<dbReference type="InterPro" id="IPR011055">
    <property type="entry name" value="Dup_hybrid_motif"/>
</dbReference>
<dbReference type="Pfam" id="PF01551">
    <property type="entry name" value="Peptidase_M23"/>
    <property type="match status" value="1"/>
</dbReference>
<dbReference type="CDD" id="cd12797">
    <property type="entry name" value="M23_peptidase"/>
    <property type="match status" value="1"/>
</dbReference>
<dbReference type="RefSeq" id="WP_147783571.1">
    <property type="nucleotide sequence ID" value="NZ_VRMG01000007.1"/>
</dbReference>
<reference evidence="3 4" key="1">
    <citation type="submission" date="2019-08" db="EMBL/GenBank/DDBJ databases">
        <title>Bacterial whole genome sequence for Glaciihabitans sp. CHu50b-6-2.</title>
        <authorList>
            <person name="Jin L."/>
        </authorList>
    </citation>
    <scope>NUCLEOTIDE SEQUENCE [LARGE SCALE GENOMIC DNA]</scope>
    <source>
        <strain evidence="3 4">CHu50b-6-2</strain>
    </source>
</reference>
<dbReference type="Gene3D" id="2.70.70.10">
    <property type="entry name" value="Glucose Permease (Domain IIA)"/>
    <property type="match status" value="1"/>
</dbReference>
<dbReference type="Proteomes" id="UP000321379">
    <property type="component" value="Unassembled WGS sequence"/>
</dbReference>
<proteinExistence type="predicted"/>
<dbReference type="GO" id="GO:0004222">
    <property type="term" value="F:metalloendopeptidase activity"/>
    <property type="evidence" value="ECO:0007669"/>
    <property type="project" value="TreeGrafter"/>
</dbReference>
<dbReference type="InterPro" id="IPR050570">
    <property type="entry name" value="Cell_wall_metabolism_enzyme"/>
</dbReference>
<keyword evidence="1" id="KW-0175">Coiled coil</keyword>
<organism evidence="3 4">
    <name type="scientific">Lacisediminihabitans profunda</name>
    <dbReference type="NCBI Taxonomy" id="2594790"/>
    <lineage>
        <taxon>Bacteria</taxon>
        <taxon>Bacillati</taxon>
        <taxon>Actinomycetota</taxon>
        <taxon>Actinomycetes</taxon>
        <taxon>Micrococcales</taxon>
        <taxon>Microbacteriaceae</taxon>
        <taxon>Lacisediminihabitans</taxon>
    </lineage>
</organism>
<evidence type="ECO:0000256" key="1">
    <source>
        <dbReference type="SAM" id="Coils"/>
    </source>
</evidence>
<dbReference type="AlphaFoldDB" id="A0A5C8UR67"/>